<evidence type="ECO:0000259" key="1">
    <source>
        <dbReference type="Pfam" id="PF02538"/>
    </source>
</evidence>
<name>A0A2N3Y0M6_SACSN</name>
<dbReference type="EMBL" id="PJNB01000001">
    <property type="protein sequence ID" value="PKW16411.1"/>
    <property type="molecule type" value="Genomic_DNA"/>
</dbReference>
<dbReference type="AlphaFoldDB" id="A0A2N3Y0M6"/>
<dbReference type="PANTHER" id="PTHR11365:SF23">
    <property type="entry name" value="HYPOTHETICAL 5-OXOPROLINASE (EUROFUNG)-RELATED"/>
    <property type="match status" value="1"/>
</dbReference>
<sequence>MTRTAPAPNPAALDPVDLEIARNRLESIAEEVGTTLIRTSYSPNIKDRRDCSAGIYRPSGELIAQAEHIPLHLGLMPTLVRRTLDEIGREKLRPGDILLTNNPYLGGSHLPDTCVITPVFAAGRLVAVIANMAHHVDIGGITPGSMATHATEIFQEGVRIPPLHLYNQGELASDVLALLLTNVRTPGKTRGDLMAQVSANMIGVRRILEIVEDWGSERLDTACEALVDYSERRTRAALGALPDGEGRFTDYLEHNGVCEQRIPITAHIIKRGDEITVDLRDSADQVAGATNCSSAVAEACVAYVVKVLADPTLPSNAGLMRPITVLTRPGSVVSAQFPAPVANGNIQTSTRTVDALLGAFDRLSPGLAPAASCGSQNILTIGGTDPANGEPYSYVETYGGGQGATSIEPGGDAVHTHMTNTRNTPCEVIEREYPLRVERYEIACGTGGAGRHRGGDGLIRELTLTRGNAVAVIATSRTTTRPWGLHGGADGSSSRCWRTDDSGRHDLPSMGQIALTAGQSLAIQTAGGGGYGPAVLNLAASDTTESE</sequence>
<dbReference type="InterPro" id="IPR045079">
    <property type="entry name" value="Oxoprolinase-like"/>
</dbReference>
<dbReference type="STRING" id="994479.GCA_000194155_07184"/>
<proteinExistence type="predicted"/>
<organism evidence="2 3">
    <name type="scientific">Saccharopolyspora spinosa</name>
    <dbReference type="NCBI Taxonomy" id="60894"/>
    <lineage>
        <taxon>Bacteria</taxon>
        <taxon>Bacillati</taxon>
        <taxon>Actinomycetota</taxon>
        <taxon>Actinomycetes</taxon>
        <taxon>Pseudonocardiales</taxon>
        <taxon>Pseudonocardiaceae</taxon>
        <taxon>Saccharopolyspora</taxon>
    </lineage>
</organism>
<gene>
    <name evidence="2" type="ORF">A8926_4239</name>
</gene>
<dbReference type="InterPro" id="IPR003692">
    <property type="entry name" value="Hydantoinase_B"/>
</dbReference>
<protein>
    <submittedName>
        <fullName evidence="2">N-methylhydantoinase B</fullName>
    </submittedName>
</protein>
<reference evidence="2" key="1">
    <citation type="submission" date="2017-12" db="EMBL/GenBank/DDBJ databases">
        <title>Sequencing the genomes of 1000 Actinobacteria strains.</title>
        <authorList>
            <person name="Klenk H.-P."/>
        </authorList>
    </citation>
    <scope>NUCLEOTIDE SEQUENCE [LARGE SCALE GENOMIC DNA]</scope>
    <source>
        <strain evidence="2">DSM 44228</strain>
    </source>
</reference>
<dbReference type="RefSeq" id="WP_010314702.1">
    <property type="nucleotide sequence ID" value="NZ_CP061007.1"/>
</dbReference>
<feature type="domain" description="Hydantoinase B/oxoprolinase" evidence="1">
    <location>
        <begin position="14"/>
        <end position="533"/>
    </location>
</feature>
<comment type="caution">
    <text evidence="2">The sequence shown here is derived from an EMBL/GenBank/DDBJ whole genome shotgun (WGS) entry which is preliminary data.</text>
</comment>
<dbReference type="Pfam" id="PF02538">
    <property type="entry name" value="Hydantoinase_B"/>
    <property type="match status" value="1"/>
</dbReference>
<dbReference type="GO" id="GO:0005829">
    <property type="term" value="C:cytosol"/>
    <property type="evidence" value="ECO:0007669"/>
    <property type="project" value="TreeGrafter"/>
</dbReference>
<keyword evidence="3" id="KW-1185">Reference proteome</keyword>
<dbReference type="Proteomes" id="UP000233786">
    <property type="component" value="Unassembled WGS sequence"/>
</dbReference>
<dbReference type="PANTHER" id="PTHR11365">
    <property type="entry name" value="5-OXOPROLINASE RELATED"/>
    <property type="match status" value="1"/>
</dbReference>
<dbReference type="GO" id="GO:0006749">
    <property type="term" value="P:glutathione metabolic process"/>
    <property type="evidence" value="ECO:0007669"/>
    <property type="project" value="TreeGrafter"/>
</dbReference>
<evidence type="ECO:0000313" key="2">
    <source>
        <dbReference type="EMBL" id="PKW16411.1"/>
    </source>
</evidence>
<dbReference type="OrthoDB" id="102473at2"/>
<evidence type="ECO:0000313" key="3">
    <source>
        <dbReference type="Proteomes" id="UP000233786"/>
    </source>
</evidence>
<dbReference type="GO" id="GO:0017168">
    <property type="term" value="F:5-oxoprolinase (ATP-hydrolyzing) activity"/>
    <property type="evidence" value="ECO:0007669"/>
    <property type="project" value="TreeGrafter"/>
</dbReference>
<accession>A0A2N3Y0M6</accession>